<dbReference type="Pfam" id="PF14016">
    <property type="entry name" value="DUF4232"/>
    <property type="match status" value="1"/>
</dbReference>
<gene>
    <name evidence="4" type="ORF">ACFYZM_08440</name>
</gene>
<dbReference type="PROSITE" id="PS51257">
    <property type="entry name" value="PROKAR_LIPOPROTEIN"/>
    <property type="match status" value="1"/>
</dbReference>
<evidence type="ECO:0000313" key="5">
    <source>
        <dbReference type="Proteomes" id="UP001602123"/>
    </source>
</evidence>
<evidence type="ECO:0000256" key="1">
    <source>
        <dbReference type="SAM" id="MobiDB-lite"/>
    </source>
</evidence>
<organism evidence="4 5">
    <name type="scientific">Streptomyces nondiastaticus</name>
    <dbReference type="NCBI Taxonomy" id="3154512"/>
    <lineage>
        <taxon>Bacteria</taxon>
        <taxon>Bacillati</taxon>
        <taxon>Actinomycetota</taxon>
        <taxon>Actinomycetes</taxon>
        <taxon>Kitasatosporales</taxon>
        <taxon>Streptomycetaceae</taxon>
        <taxon>Streptomyces</taxon>
    </lineage>
</organism>
<feature type="compositionally biased region" description="Low complexity" evidence="1">
    <location>
        <begin position="56"/>
        <end position="80"/>
    </location>
</feature>
<sequence>MHASVRRSDSRPRLLAAAMAAVAVAALSLTACGADGKGEGARQEGAASPQASVADPQPSGPAQGAQQGAPGAQSAAPAASTSHRPHGTGGTTGTGGTNGKGGTTGTGGKDGASRDPYAPENRVDCSTADVEVVATPVSRPLNHMLLTLTNKGSKMCDLKGYPVVKFEGAQSVPPVIEGSEPQAVTSLKPGAKGYAGVTLSSGEGSGGKGYTAQSLQIGFEGSNRMVDAALQAKGVHVDNALRVTYWVTSPGDALN</sequence>
<feature type="domain" description="DUF4232" evidence="3">
    <location>
        <begin position="125"/>
        <end position="246"/>
    </location>
</feature>
<feature type="compositionally biased region" description="Gly residues" evidence="1">
    <location>
        <begin position="87"/>
        <end position="110"/>
    </location>
</feature>
<feature type="signal peptide" evidence="2">
    <location>
        <begin position="1"/>
        <end position="33"/>
    </location>
</feature>
<feature type="chain" id="PRO_5046598507" evidence="2">
    <location>
        <begin position="34"/>
        <end position="255"/>
    </location>
</feature>
<accession>A0ABW6TUP1</accession>
<protein>
    <submittedName>
        <fullName evidence="4">DUF4232 domain-containing protein</fullName>
    </submittedName>
</protein>
<keyword evidence="5" id="KW-1185">Reference proteome</keyword>
<name>A0ABW6TUP1_9ACTN</name>
<dbReference type="Proteomes" id="UP001602123">
    <property type="component" value="Unassembled WGS sequence"/>
</dbReference>
<keyword evidence="2" id="KW-0732">Signal</keyword>
<dbReference type="EMBL" id="JBIAUT010000002">
    <property type="protein sequence ID" value="MFF4216302.1"/>
    <property type="molecule type" value="Genomic_DNA"/>
</dbReference>
<proteinExistence type="predicted"/>
<reference evidence="4 5" key="1">
    <citation type="submission" date="2024-10" db="EMBL/GenBank/DDBJ databases">
        <title>The Natural Products Discovery Center: Release of the First 8490 Sequenced Strains for Exploring Actinobacteria Biosynthetic Diversity.</title>
        <authorList>
            <person name="Kalkreuter E."/>
            <person name="Kautsar S.A."/>
            <person name="Yang D."/>
            <person name="Bader C.D."/>
            <person name="Teijaro C.N."/>
            <person name="Fluegel L."/>
            <person name="Davis C.M."/>
            <person name="Simpson J.R."/>
            <person name="Lauterbach L."/>
            <person name="Steele A.D."/>
            <person name="Gui C."/>
            <person name="Meng S."/>
            <person name="Li G."/>
            <person name="Viehrig K."/>
            <person name="Ye F."/>
            <person name="Su P."/>
            <person name="Kiefer A.F."/>
            <person name="Nichols A."/>
            <person name="Cepeda A.J."/>
            <person name="Yan W."/>
            <person name="Fan B."/>
            <person name="Jiang Y."/>
            <person name="Adhikari A."/>
            <person name="Zheng C.-J."/>
            <person name="Schuster L."/>
            <person name="Cowan T.M."/>
            <person name="Smanski M.J."/>
            <person name="Chevrette M.G."/>
            <person name="De Carvalho L.P.S."/>
            <person name="Shen B."/>
        </authorList>
    </citation>
    <scope>NUCLEOTIDE SEQUENCE [LARGE SCALE GENOMIC DNA]</scope>
    <source>
        <strain evidence="4 5">NPDC001650</strain>
    </source>
</reference>
<evidence type="ECO:0000313" key="4">
    <source>
        <dbReference type="EMBL" id="MFF4216302.1"/>
    </source>
</evidence>
<feature type="region of interest" description="Disordered" evidence="1">
    <location>
        <begin position="34"/>
        <end position="123"/>
    </location>
</feature>
<comment type="caution">
    <text evidence="4">The sequence shown here is derived from an EMBL/GenBank/DDBJ whole genome shotgun (WGS) entry which is preliminary data.</text>
</comment>
<evidence type="ECO:0000259" key="3">
    <source>
        <dbReference type="Pfam" id="PF14016"/>
    </source>
</evidence>
<dbReference type="RefSeq" id="WP_388625817.1">
    <property type="nucleotide sequence ID" value="NZ_JBIAUT010000002.1"/>
</dbReference>
<dbReference type="InterPro" id="IPR025326">
    <property type="entry name" value="DUF4232"/>
</dbReference>
<evidence type="ECO:0000256" key="2">
    <source>
        <dbReference type="SAM" id="SignalP"/>
    </source>
</evidence>